<dbReference type="EMBL" id="KK870161">
    <property type="protein sequence ID" value="KDQ95016.1"/>
    <property type="molecule type" value="Genomic_DNA"/>
</dbReference>
<feature type="compositionally biased region" description="Low complexity" evidence="1">
    <location>
        <begin position="205"/>
        <end position="216"/>
    </location>
</feature>
<feature type="compositionally biased region" description="Basic and acidic residues" evidence="1">
    <location>
        <begin position="148"/>
        <end position="157"/>
    </location>
</feature>
<dbReference type="Proteomes" id="UP000027135">
    <property type="component" value="Unassembled WGS sequence"/>
</dbReference>
<feature type="region of interest" description="Disordered" evidence="1">
    <location>
        <begin position="96"/>
        <end position="240"/>
    </location>
</feature>
<feature type="compositionally biased region" description="Pro residues" evidence="1">
    <location>
        <begin position="228"/>
        <end position="240"/>
    </location>
</feature>
<sequence length="240" mass="26434">MFYRHTNSFQLSLTTILLTPGPFFSLQGLSSSQDSKFHTRHEGTTLALGHAPYPATVTKLGSADLIHRQFPKLGGLRTVSSTITHTLGLRPHSAAITKTRRHKPQSSAVTDTRGHTSYSSGVTETRGLRHLSTARTHRKLPILAKPGRTRDSTEARRPGQPRQQSSKLAIRKSYPNPWAQTTPQTRTGLSHTHTRRQQLDSPDSTATAGTTHTLTLDVIHGIRRRGRNPPPPPPPHTLST</sequence>
<evidence type="ECO:0000313" key="2">
    <source>
        <dbReference type="EMBL" id="KDQ95016.1"/>
    </source>
</evidence>
<protein>
    <submittedName>
        <fullName evidence="2">Uncharacterized protein</fullName>
    </submittedName>
</protein>
<organism evidence="2 3">
    <name type="scientific">Zootermopsis nevadensis</name>
    <name type="common">Dampwood termite</name>
    <dbReference type="NCBI Taxonomy" id="136037"/>
    <lineage>
        <taxon>Eukaryota</taxon>
        <taxon>Metazoa</taxon>
        <taxon>Ecdysozoa</taxon>
        <taxon>Arthropoda</taxon>
        <taxon>Hexapoda</taxon>
        <taxon>Insecta</taxon>
        <taxon>Pterygota</taxon>
        <taxon>Neoptera</taxon>
        <taxon>Polyneoptera</taxon>
        <taxon>Dictyoptera</taxon>
        <taxon>Blattodea</taxon>
        <taxon>Blattoidea</taxon>
        <taxon>Termitoidae</taxon>
        <taxon>Termopsidae</taxon>
        <taxon>Zootermopsis</taxon>
    </lineage>
</organism>
<evidence type="ECO:0000313" key="3">
    <source>
        <dbReference type="Proteomes" id="UP000027135"/>
    </source>
</evidence>
<dbReference type="InParanoid" id="A0A067QF60"/>
<feature type="compositionally biased region" description="Polar residues" evidence="1">
    <location>
        <begin position="178"/>
        <end position="191"/>
    </location>
</feature>
<reference evidence="2 3" key="1">
    <citation type="journal article" date="2014" name="Nat. Commun.">
        <title>Molecular traces of alternative social organization in a termite genome.</title>
        <authorList>
            <person name="Terrapon N."/>
            <person name="Li C."/>
            <person name="Robertson H.M."/>
            <person name="Ji L."/>
            <person name="Meng X."/>
            <person name="Booth W."/>
            <person name="Chen Z."/>
            <person name="Childers C.P."/>
            <person name="Glastad K.M."/>
            <person name="Gokhale K."/>
            <person name="Gowin J."/>
            <person name="Gronenberg W."/>
            <person name="Hermansen R.A."/>
            <person name="Hu H."/>
            <person name="Hunt B.G."/>
            <person name="Huylmans A.K."/>
            <person name="Khalil S.M."/>
            <person name="Mitchell R.D."/>
            <person name="Munoz-Torres M.C."/>
            <person name="Mustard J.A."/>
            <person name="Pan H."/>
            <person name="Reese J.T."/>
            <person name="Scharf M.E."/>
            <person name="Sun F."/>
            <person name="Vogel H."/>
            <person name="Xiao J."/>
            <person name="Yang W."/>
            <person name="Yang Z."/>
            <person name="Yang Z."/>
            <person name="Zhou J."/>
            <person name="Zhu J."/>
            <person name="Brent C.S."/>
            <person name="Elsik C.G."/>
            <person name="Goodisman M.A."/>
            <person name="Liberles D.A."/>
            <person name="Roe R.M."/>
            <person name="Vargo E.L."/>
            <person name="Vilcinskas A."/>
            <person name="Wang J."/>
            <person name="Bornberg-Bauer E."/>
            <person name="Korb J."/>
            <person name="Zhang G."/>
            <person name="Liebig J."/>
        </authorList>
    </citation>
    <scope>NUCLEOTIDE SEQUENCE [LARGE SCALE GENOMIC DNA]</scope>
    <source>
        <tissue evidence="2">Whole organism</tissue>
    </source>
</reference>
<proteinExistence type="predicted"/>
<evidence type="ECO:0000256" key="1">
    <source>
        <dbReference type="SAM" id="MobiDB-lite"/>
    </source>
</evidence>
<dbReference type="AlphaFoldDB" id="A0A067QF60"/>
<name>A0A067QF60_ZOONE</name>
<feature type="compositionally biased region" description="Polar residues" evidence="1">
    <location>
        <begin position="105"/>
        <end position="123"/>
    </location>
</feature>
<accession>A0A067QF60</accession>
<gene>
    <name evidence="2" type="ORF">L798_06309</name>
</gene>
<keyword evidence="3" id="KW-1185">Reference proteome</keyword>